<dbReference type="Proteomes" id="UP000054538">
    <property type="component" value="Unassembled WGS sequence"/>
</dbReference>
<proteinExistence type="predicted"/>
<evidence type="ECO:0000313" key="2">
    <source>
        <dbReference type="Proteomes" id="UP000054538"/>
    </source>
</evidence>
<gene>
    <name evidence="1" type="ORF">PAXRUDRAFT_243518</name>
</gene>
<organism evidence="1 2">
    <name type="scientific">Paxillus rubicundulus Ve08.2h10</name>
    <dbReference type="NCBI Taxonomy" id="930991"/>
    <lineage>
        <taxon>Eukaryota</taxon>
        <taxon>Fungi</taxon>
        <taxon>Dikarya</taxon>
        <taxon>Basidiomycota</taxon>
        <taxon>Agaricomycotina</taxon>
        <taxon>Agaricomycetes</taxon>
        <taxon>Agaricomycetidae</taxon>
        <taxon>Boletales</taxon>
        <taxon>Paxilineae</taxon>
        <taxon>Paxillaceae</taxon>
        <taxon>Paxillus</taxon>
    </lineage>
</organism>
<sequence>MSKMRDTRPIRGYLFPAQGIVRVGFWKRKRLSTHVTLTGQKSRQASTQRGAVSDGPVRCLDHFLQSVMHQQLRHTDPFQLHCSNASKKNTNFLRDRHYCFRTCLPSHAMGRIRHLALSPEGSWDVTVHFQVPNVLKLELCGGVGITSPSLRVG</sequence>
<name>A0A0D0CXH4_9AGAM</name>
<dbReference type="AlphaFoldDB" id="A0A0D0CXH4"/>
<reference evidence="1 2" key="1">
    <citation type="submission" date="2014-04" db="EMBL/GenBank/DDBJ databases">
        <authorList>
            <consortium name="DOE Joint Genome Institute"/>
            <person name="Kuo A."/>
            <person name="Kohler A."/>
            <person name="Jargeat P."/>
            <person name="Nagy L.G."/>
            <person name="Floudas D."/>
            <person name="Copeland A."/>
            <person name="Barry K.W."/>
            <person name="Cichocki N."/>
            <person name="Veneault-Fourrey C."/>
            <person name="LaButti K."/>
            <person name="Lindquist E.A."/>
            <person name="Lipzen A."/>
            <person name="Lundell T."/>
            <person name="Morin E."/>
            <person name="Murat C."/>
            <person name="Sun H."/>
            <person name="Tunlid A."/>
            <person name="Henrissat B."/>
            <person name="Grigoriev I.V."/>
            <person name="Hibbett D.S."/>
            <person name="Martin F."/>
            <person name="Nordberg H.P."/>
            <person name="Cantor M.N."/>
            <person name="Hua S.X."/>
        </authorList>
    </citation>
    <scope>NUCLEOTIDE SEQUENCE [LARGE SCALE GENOMIC DNA]</scope>
    <source>
        <strain evidence="1 2">Ve08.2h10</strain>
    </source>
</reference>
<accession>A0A0D0CXH4</accession>
<dbReference type="EMBL" id="KN826058">
    <property type="protein sequence ID" value="KIK80273.1"/>
    <property type="molecule type" value="Genomic_DNA"/>
</dbReference>
<dbReference type="InParanoid" id="A0A0D0CXH4"/>
<protein>
    <submittedName>
        <fullName evidence="1">Uncharacterized protein</fullName>
    </submittedName>
</protein>
<reference evidence="2" key="2">
    <citation type="submission" date="2015-01" db="EMBL/GenBank/DDBJ databases">
        <title>Evolutionary Origins and Diversification of the Mycorrhizal Mutualists.</title>
        <authorList>
            <consortium name="DOE Joint Genome Institute"/>
            <consortium name="Mycorrhizal Genomics Consortium"/>
            <person name="Kohler A."/>
            <person name="Kuo A."/>
            <person name="Nagy L.G."/>
            <person name="Floudas D."/>
            <person name="Copeland A."/>
            <person name="Barry K.W."/>
            <person name="Cichocki N."/>
            <person name="Veneault-Fourrey C."/>
            <person name="LaButti K."/>
            <person name="Lindquist E.A."/>
            <person name="Lipzen A."/>
            <person name="Lundell T."/>
            <person name="Morin E."/>
            <person name="Murat C."/>
            <person name="Riley R."/>
            <person name="Ohm R."/>
            <person name="Sun H."/>
            <person name="Tunlid A."/>
            <person name="Henrissat B."/>
            <person name="Grigoriev I.V."/>
            <person name="Hibbett D.S."/>
            <person name="Martin F."/>
        </authorList>
    </citation>
    <scope>NUCLEOTIDE SEQUENCE [LARGE SCALE GENOMIC DNA]</scope>
    <source>
        <strain evidence="2">Ve08.2h10</strain>
    </source>
</reference>
<evidence type="ECO:0000313" key="1">
    <source>
        <dbReference type="EMBL" id="KIK80273.1"/>
    </source>
</evidence>
<keyword evidence="2" id="KW-1185">Reference proteome</keyword>
<dbReference type="HOGENOM" id="CLU_1713881_0_0_1"/>